<dbReference type="Proteomes" id="UP000825933">
    <property type="component" value="Unassembled WGS sequence"/>
</dbReference>
<dbReference type="InterPro" id="IPR001279">
    <property type="entry name" value="Metallo-B-lactamas"/>
</dbReference>
<evidence type="ECO:0000259" key="3">
    <source>
        <dbReference type="SMART" id="SM00849"/>
    </source>
</evidence>
<dbReference type="NCBIfam" id="NF001911">
    <property type="entry name" value="PRK00685.1"/>
    <property type="match status" value="1"/>
</dbReference>
<keyword evidence="5" id="KW-1185">Reference proteome</keyword>
<gene>
    <name evidence="4" type="ORF">K8N75_09025</name>
</gene>
<dbReference type="PANTHER" id="PTHR43546:SF3">
    <property type="entry name" value="UPF0173 METAL-DEPENDENT HYDROLASE MJ1163"/>
    <property type="match status" value="1"/>
</dbReference>
<dbReference type="HAMAP" id="MF_00457">
    <property type="entry name" value="UPF0173"/>
    <property type="match status" value="1"/>
</dbReference>
<comment type="similarity">
    <text evidence="2">Belongs to the UPF0173 family.</text>
</comment>
<name>A0A8T5UZN7_9EURY</name>
<feature type="domain" description="Metallo-beta-lactamase" evidence="3">
    <location>
        <begin position="7"/>
        <end position="194"/>
    </location>
</feature>
<evidence type="ECO:0000256" key="1">
    <source>
        <dbReference type="ARBA" id="ARBA00022801"/>
    </source>
</evidence>
<comment type="caution">
    <text evidence="4">The sequence shown here is derived from an EMBL/GenBank/DDBJ whole genome shotgun (WGS) entry which is preliminary data.</text>
</comment>
<dbReference type="InterPro" id="IPR050114">
    <property type="entry name" value="UPF0173_UPF0282_UlaG_hydrolase"/>
</dbReference>
<dbReference type="Pfam" id="PF13483">
    <property type="entry name" value="Lactamase_B_3"/>
    <property type="match status" value="1"/>
</dbReference>
<evidence type="ECO:0000256" key="2">
    <source>
        <dbReference type="HAMAP-Rule" id="MF_00457"/>
    </source>
</evidence>
<dbReference type="PANTHER" id="PTHR43546">
    <property type="entry name" value="UPF0173 METAL-DEPENDENT HYDROLASE MJ1163-RELATED"/>
    <property type="match status" value="1"/>
</dbReference>
<dbReference type="GO" id="GO:0016787">
    <property type="term" value="F:hydrolase activity"/>
    <property type="evidence" value="ECO:0007669"/>
    <property type="project" value="UniProtKB-UniRule"/>
</dbReference>
<dbReference type="SUPFAM" id="SSF56281">
    <property type="entry name" value="Metallo-hydrolase/oxidoreductase"/>
    <property type="match status" value="1"/>
</dbReference>
<dbReference type="InterPro" id="IPR022877">
    <property type="entry name" value="UPF0173"/>
</dbReference>
<dbReference type="Gene3D" id="3.60.15.10">
    <property type="entry name" value="Ribonuclease Z/Hydroxyacylglutathione hydrolase-like"/>
    <property type="match status" value="1"/>
</dbReference>
<accession>A0A8T5UZN7</accession>
<evidence type="ECO:0000313" key="5">
    <source>
        <dbReference type="Proteomes" id="UP000825933"/>
    </source>
</evidence>
<sequence length="232" mass="25804">MNITWLGHSAFHITTDENLRILIDPFISNNPTSPVTVEELYADVILVSHGHGDHFGDTMEIANRTGAIIVCNHELSIYLSKLGFETLGMNIGGSAKIQDIKITMVNSLHSSDMDFIEEVDAGGSSAGFILELENGRKIYHAGDTGIFSDMRYVISHIYQPDIAMLPIGDRYTMGPFEAAIAAEWINPEIIIPMHYNTYPAIEQNPLEYSDMVRKSNKNVEVIILNPGDSYKE</sequence>
<organism evidence="4 5">
    <name type="scientific">Methanobacterium spitsbergense</name>
    <dbReference type="NCBI Taxonomy" id="2874285"/>
    <lineage>
        <taxon>Archaea</taxon>
        <taxon>Methanobacteriati</taxon>
        <taxon>Methanobacteriota</taxon>
        <taxon>Methanomada group</taxon>
        <taxon>Methanobacteria</taxon>
        <taxon>Methanobacteriales</taxon>
        <taxon>Methanobacteriaceae</taxon>
        <taxon>Methanobacterium</taxon>
    </lineage>
</organism>
<dbReference type="RefSeq" id="WP_223791742.1">
    <property type="nucleotide sequence ID" value="NZ_JAIOUQ010000009.1"/>
</dbReference>
<dbReference type="SMART" id="SM00849">
    <property type="entry name" value="Lactamase_B"/>
    <property type="match status" value="1"/>
</dbReference>
<protein>
    <recommendedName>
        <fullName evidence="2">UPF0173 metal-dependent hydrolase K8N75_09025</fullName>
    </recommendedName>
</protein>
<dbReference type="InterPro" id="IPR036866">
    <property type="entry name" value="RibonucZ/Hydroxyglut_hydro"/>
</dbReference>
<dbReference type="EMBL" id="JAIOUQ010000009">
    <property type="protein sequence ID" value="MBZ2166179.1"/>
    <property type="molecule type" value="Genomic_DNA"/>
</dbReference>
<reference evidence="5" key="1">
    <citation type="journal article" date="2022" name="Microbiol. Resour. Announc.">
        <title>Draft Genome Sequence of a Methanogenic Archaeon from West Spitsbergen Permafrost.</title>
        <authorList>
            <person name="Trubitsyn V."/>
            <person name="Rivkina E."/>
            <person name="Shcherbakova V."/>
        </authorList>
    </citation>
    <scope>NUCLEOTIDE SEQUENCE [LARGE SCALE GENOMIC DNA]</scope>
    <source>
        <strain evidence="5">VT</strain>
    </source>
</reference>
<proteinExistence type="inferred from homology"/>
<keyword evidence="1 2" id="KW-0378">Hydrolase</keyword>
<dbReference type="AlphaFoldDB" id="A0A8T5UZN7"/>
<evidence type="ECO:0000313" key="4">
    <source>
        <dbReference type="EMBL" id="MBZ2166179.1"/>
    </source>
</evidence>